<accession>I0W7H2</accession>
<proteinExistence type="predicted"/>
<dbReference type="EMBL" id="AJJU01000037">
    <property type="protein sequence ID" value="EID72338.1"/>
    <property type="molecule type" value="Genomic_DNA"/>
</dbReference>
<dbReference type="RefSeq" id="WP_008241215.1">
    <property type="nucleotide sequence ID" value="NZ_AJJU01000037.1"/>
</dbReference>
<sequence>MQSFIIWITFTLLTTYWTNPKELESNNVTSNIDFKEQKNVPNKTIKFLWREEKYDEQLKGNFNLITINTEYCKTITGPEKAALAYVATFIGNECSWDGKATTDRTNLKCKIPTALQLGYQCSIEHLGFLRKWFRHDKRTLKELESCPTIPDGATVQNTFDEITLSVKENQIIVSFKANGVNIREGKRWRWSQSDYFEFSKNKIRWLKKEKSPLTYETFKISAN</sequence>
<organism evidence="1 2">
    <name type="scientific">Imtechella halotolerans K1</name>
    <dbReference type="NCBI Taxonomy" id="946077"/>
    <lineage>
        <taxon>Bacteria</taxon>
        <taxon>Pseudomonadati</taxon>
        <taxon>Bacteroidota</taxon>
        <taxon>Flavobacteriia</taxon>
        <taxon>Flavobacteriales</taxon>
        <taxon>Flavobacteriaceae</taxon>
        <taxon>Imtechella</taxon>
    </lineage>
</organism>
<name>I0W7H2_9FLAO</name>
<gene>
    <name evidence="1" type="ORF">W5A_12561</name>
</gene>
<dbReference type="AlphaFoldDB" id="I0W7H2"/>
<keyword evidence="2" id="KW-1185">Reference proteome</keyword>
<evidence type="ECO:0000313" key="1">
    <source>
        <dbReference type="EMBL" id="EID72338.1"/>
    </source>
</evidence>
<dbReference type="STRING" id="946077.W5A_12561"/>
<dbReference type="eggNOG" id="ENOG5030CG4">
    <property type="taxonomic scope" value="Bacteria"/>
</dbReference>
<reference evidence="1 2" key="1">
    <citation type="journal article" date="2012" name="J. Bacteriol.">
        <title>Genome Sequence of the Halotolerant Bacterium Imtechella halotolerans K1T.</title>
        <authorList>
            <person name="Kumar S."/>
            <person name="Vikram S."/>
            <person name="Subramanian S."/>
            <person name="Raghava G.P."/>
            <person name="Pinnaka A.K."/>
        </authorList>
    </citation>
    <scope>NUCLEOTIDE SEQUENCE [LARGE SCALE GENOMIC DNA]</scope>
    <source>
        <strain evidence="1 2">K1</strain>
    </source>
</reference>
<evidence type="ECO:0000313" key="2">
    <source>
        <dbReference type="Proteomes" id="UP000005938"/>
    </source>
</evidence>
<protein>
    <submittedName>
        <fullName evidence="1">Uncharacterized protein</fullName>
    </submittedName>
</protein>
<comment type="caution">
    <text evidence="1">The sequence shown here is derived from an EMBL/GenBank/DDBJ whole genome shotgun (WGS) entry which is preliminary data.</text>
</comment>
<dbReference type="Proteomes" id="UP000005938">
    <property type="component" value="Unassembled WGS sequence"/>
</dbReference>
<dbReference type="OrthoDB" id="770076at2"/>